<protein>
    <submittedName>
        <fullName evidence="1">Uncharacterized protein</fullName>
    </submittedName>
</protein>
<gene>
    <name evidence="1" type="ORF">MRX98_18075</name>
</gene>
<organism evidence="1 2">
    <name type="scientific">Desulfatitalea alkaliphila</name>
    <dbReference type="NCBI Taxonomy" id="2929485"/>
    <lineage>
        <taxon>Bacteria</taxon>
        <taxon>Pseudomonadati</taxon>
        <taxon>Thermodesulfobacteriota</taxon>
        <taxon>Desulfobacteria</taxon>
        <taxon>Desulfobacterales</taxon>
        <taxon>Desulfosarcinaceae</taxon>
        <taxon>Desulfatitalea</taxon>
    </lineage>
</organism>
<accession>A0AA41R775</accession>
<evidence type="ECO:0000313" key="2">
    <source>
        <dbReference type="Proteomes" id="UP001165427"/>
    </source>
</evidence>
<dbReference type="AlphaFoldDB" id="A0AA41R775"/>
<sequence length="102" mass="11952">MKPEQLYRELKELAEKLDIRVLEQNFRPTGIHVKSGYCKVKDKDHCIIDKHLRLNQKVEVLAECLAGLPIESIYIVPAAREYLDRFKPQEFNSDDTVPNRQD</sequence>
<keyword evidence="2" id="KW-1185">Reference proteome</keyword>
<evidence type="ECO:0000313" key="1">
    <source>
        <dbReference type="EMBL" id="MCJ8502490.1"/>
    </source>
</evidence>
<reference evidence="1" key="1">
    <citation type="submission" date="2022-04" db="EMBL/GenBank/DDBJ databases">
        <title>Desulfatitalea alkaliphila sp. nov., a novel anaerobic sulfate-reducing bacterium isolated from terrestrial mud volcano, Taman Peninsula, Russia.</title>
        <authorList>
            <person name="Khomyakova M.A."/>
            <person name="Merkel A.Y."/>
            <person name="Slobodkin A.I."/>
        </authorList>
    </citation>
    <scope>NUCLEOTIDE SEQUENCE</scope>
    <source>
        <strain evidence="1">M08but</strain>
    </source>
</reference>
<dbReference type="EMBL" id="JALJRB010000027">
    <property type="protein sequence ID" value="MCJ8502490.1"/>
    <property type="molecule type" value="Genomic_DNA"/>
</dbReference>
<comment type="caution">
    <text evidence="1">The sequence shown here is derived from an EMBL/GenBank/DDBJ whole genome shotgun (WGS) entry which is preliminary data.</text>
</comment>
<proteinExistence type="predicted"/>
<dbReference type="RefSeq" id="WP_246913337.1">
    <property type="nucleotide sequence ID" value="NZ_JALJRB010000027.1"/>
</dbReference>
<name>A0AA41R775_9BACT</name>
<dbReference type="Proteomes" id="UP001165427">
    <property type="component" value="Unassembled WGS sequence"/>
</dbReference>